<dbReference type="InterPro" id="IPR026444">
    <property type="entry name" value="Secre_tail"/>
</dbReference>
<accession>A0A316WR32</accession>
<evidence type="ECO:0000313" key="3">
    <source>
        <dbReference type="EMBL" id="PWN63872.1"/>
    </source>
</evidence>
<sequence length="557" mass="62863">MILKKIPILIFLLFIFMAKAQHEFITVWKPSLPPPAYAYIGIPVNSNNNQIWFPGRGTNYQIYWEEIGYPSHNATLTNVTSAYHTLIDFGAPQNPNPSDATYRIKVSNGNGNFHQIRFADWDMLNDNGIVGDVHKIQLVEQWGTTQWSSMEQAFQACKILDFTATDIPDLKMVTDMSYMFSGCYGLVGNPSINNWNTANVTTLLGTFTGCFVFNQPVGNWNTSNVTMMGITFNAAKLFNQPLDNWDTSKVTSTTAMFNTAGEFNHPIGSWDMSNNLDAEFMFSNASKFNQPIGNWNTSQIIEMNNMFLNAKAFDQDISNWDTQNVKIMSSMFHNAENFNSNISHWDTRKVEWMQDMFNGAKKFNQDIGKWNVALVKSTNNMFNNAIVFNQNLGSWDLSSLIYASNMFKNAALNCQNYDSTLYGWSQNPSIPDNINLSSVSPLTYSHNAAVTARNYLINSKGWTIIGDTYNGECQSLLGTSDLKIKGEISLYPNPAADIIYVKNSNAKDFKIMDLNGRIVLQGNVVNEQINIQALTSGNYILQLYSKENIQNLKFIKK</sequence>
<dbReference type="EMBL" id="PPEG02000002">
    <property type="protein sequence ID" value="PWN63872.1"/>
    <property type="molecule type" value="Genomic_DNA"/>
</dbReference>
<evidence type="ECO:0000256" key="1">
    <source>
        <dbReference type="ARBA" id="ARBA00022729"/>
    </source>
</evidence>
<dbReference type="Pfam" id="PF18962">
    <property type="entry name" value="Por_Secre_tail"/>
    <property type="match status" value="1"/>
</dbReference>
<feature type="domain" description="Secretion system C-terminal sorting" evidence="2">
    <location>
        <begin position="490"/>
        <end position="553"/>
    </location>
</feature>
<dbReference type="InterPro" id="IPR005046">
    <property type="entry name" value="DUF285"/>
</dbReference>
<dbReference type="NCBIfam" id="TIGR02167">
    <property type="entry name" value="Liste_lipo_26"/>
    <property type="match status" value="4"/>
</dbReference>
<proteinExistence type="predicted"/>
<gene>
    <name evidence="3" type="ORF">C1634_004555</name>
</gene>
<keyword evidence="1" id="KW-0732">Signal</keyword>
<reference evidence="3 4" key="1">
    <citation type="submission" date="2018-04" db="EMBL/GenBank/DDBJ databases">
        <title>Chryseobacterium oncorhynchi 701B-08T from rainbow trout, and Chryseobacterium viscerum 687B-08T from diseased fish.</title>
        <authorList>
            <person name="Jeong J.-J."/>
            <person name="Lee Y.J."/>
            <person name="Pathiraja D."/>
            <person name="Park B."/>
            <person name="Choi I.-G."/>
            <person name="Kim K.D."/>
        </authorList>
    </citation>
    <scope>NUCLEOTIDE SEQUENCE [LARGE SCALE GENOMIC DNA]</scope>
    <source>
        <strain evidence="3 4">687B-08</strain>
    </source>
</reference>
<dbReference type="NCBIfam" id="TIGR04183">
    <property type="entry name" value="Por_Secre_tail"/>
    <property type="match status" value="1"/>
</dbReference>
<evidence type="ECO:0000259" key="2">
    <source>
        <dbReference type="Pfam" id="PF18962"/>
    </source>
</evidence>
<comment type="caution">
    <text evidence="3">The sequence shown here is derived from an EMBL/GenBank/DDBJ whole genome shotgun (WGS) entry which is preliminary data.</text>
</comment>
<dbReference type="InterPro" id="IPR011889">
    <property type="entry name" value="Liste_lipo_26"/>
</dbReference>
<protein>
    <recommendedName>
        <fullName evidence="2">Secretion system C-terminal sorting domain-containing protein</fullName>
    </recommendedName>
</protein>
<dbReference type="RefSeq" id="WP_109737961.1">
    <property type="nucleotide sequence ID" value="NZ_PPEG02000002.1"/>
</dbReference>
<dbReference type="AlphaFoldDB" id="A0A316WR32"/>
<dbReference type="Proteomes" id="UP000236413">
    <property type="component" value="Unassembled WGS sequence"/>
</dbReference>
<name>A0A316WR32_9FLAO</name>
<dbReference type="Pfam" id="PF03382">
    <property type="entry name" value="DUF285"/>
    <property type="match status" value="1"/>
</dbReference>
<evidence type="ECO:0000313" key="4">
    <source>
        <dbReference type="Proteomes" id="UP000236413"/>
    </source>
</evidence>
<organism evidence="3 4">
    <name type="scientific">Chryseobacterium viscerum</name>
    <dbReference type="NCBI Taxonomy" id="1037377"/>
    <lineage>
        <taxon>Bacteria</taxon>
        <taxon>Pseudomonadati</taxon>
        <taxon>Bacteroidota</taxon>
        <taxon>Flavobacteriia</taxon>
        <taxon>Flavobacteriales</taxon>
        <taxon>Weeksellaceae</taxon>
        <taxon>Chryseobacterium group</taxon>
        <taxon>Chryseobacterium</taxon>
    </lineage>
</organism>